<feature type="compositionally biased region" description="Basic and acidic residues" evidence="1">
    <location>
        <begin position="315"/>
        <end position="327"/>
    </location>
</feature>
<feature type="compositionally biased region" description="Basic and acidic residues" evidence="1">
    <location>
        <begin position="786"/>
        <end position="821"/>
    </location>
</feature>
<feature type="compositionally biased region" description="Polar residues" evidence="1">
    <location>
        <begin position="294"/>
        <end position="306"/>
    </location>
</feature>
<feature type="compositionally biased region" description="Low complexity" evidence="1">
    <location>
        <begin position="1118"/>
        <end position="1128"/>
    </location>
</feature>
<dbReference type="GeneID" id="55988992"/>
<dbReference type="AlphaFoldDB" id="A0A7H8QLI7"/>
<feature type="compositionally biased region" description="Basic and acidic residues" evidence="1">
    <location>
        <begin position="1158"/>
        <end position="1172"/>
    </location>
</feature>
<feature type="region of interest" description="Disordered" evidence="1">
    <location>
        <begin position="1118"/>
        <end position="1188"/>
    </location>
</feature>
<feature type="compositionally biased region" description="Basic and acidic residues" evidence="1">
    <location>
        <begin position="739"/>
        <end position="748"/>
    </location>
</feature>
<dbReference type="Proteomes" id="UP000509510">
    <property type="component" value="Chromosome I"/>
</dbReference>
<evidence type="ECO:0000256" key="1">
    <source>
        <dbReference type="SAM" id="MobiDB-lite"/>
    </source>
</evidence>
<feature type="compositionally biased region" description="Low complexity" evidence="1">
    <location>
        <begin position="609"/>
        <end position="623"/>
    </location>
</feature>
<feature type="compositionally biased region" description="Low complexity" evidence="1">
    <location>
        <begin position="276"/>
        <end position="290"/>
    </location>
</feature>
<evidence type="ECO:0008006" key="4">
    <source>
        <dbReference type="Google" id="ProtNLM"/>
    </source>
</evidence>
<name>A0A7H8QLI7_TALRU</name>
<feature type="compositionally biased region" description="Basic and acidic residues" evidence="1">
    <location>
        <begin position="357"/>
        <end position="391"/>
    </location>
</feature>
<feature type="compositionally biased region" description="Polar residues" evidence="1">
    <location>
        <begin position="755"/>
        <end position="767"/>
    </location>
</feature>
<feature type="compositionally biased region" description="Acidic residues" evidence="1">
    <location>
        <begin position="1146"/>
        <end position="1157"/>
    </location>
</feature>
<dbReference type="KEGG" id="trg:TRUGW13939_01481"/>
<proteinExistence type="predicted"/>
<feature type="compositionally biased region" description="Polar residues" evidence="1">
    <location>
        <begin position="332"/>
        <end position="352"/>
    </location>
</feature>
<accession>A0A7H8QLI7</accession>
<feature type="compositionally biased region" description="Polar residues" evidence="1">
    <location>
        <begin position="1076"/>
        <end position="1093"/>
    </location>
</feature>
<feature type="region of interest" description="Disordered" evidence="1">
    <location>
        <begin position="146"/>
        <end position="1095"/>
    </location>
</feature>
<feature type="compositionally biased region" description="Basic and acidic residues" evidence="1">
    <location>
        <begin position="844"/>
        <end position="864"/>
    </location>
</feature>
<feature type="compositionally biased region" description="Low complexity" evidence="1">
    <location>
        <begin position="190"/>
        <end position="201"/>
    </location>
</feature>
<keyword evidence="3" id="KW-1185">Reference proteome</keyword>
<feature type="compositionally biased region" description="Polar residues" evidence="1">
    <location>
        <begin position="411"/>
        <end position="424"/>
    </location>
</feature>
<feature type="compositionally biased region" description="Acidic residues" evidence="1">
    <location>
        <begin position="1044"/>
        <end position="1055"/>
    </location>
</feature>
<feature type="compositionally biased region" description="Acidic residues" evidence="1">
    <location>
        <begin position="966"/>
        <end position="986"/>
    </location>
</feature>
<dbReference type="EMBL" id="CP055898">
    <property type="protein sequence ID" value="QKX54395.1"/>
    <property type="molecule type" value="Genomic_DNA"/>
</dbReference>
<feature type="compositionally biased region" description="Polar residues" evidence="1">
    <location>
        <begin position="694"/>
        <end position="711"/>
    </location>
</feature>
<dbReference type="OrthoDB" id="4227586at2759"/>
<feature type="compositionally biased region" description="Polar residues" evidence="1">
    <location>
        <begin position="823"/>
        <end position="832"/>
    </location>
</feature>
<feature type="compositionally biased region" description="Basic and acidic residues" evidence="1">
    <location>
        <begin position="1056"/>
        <end position="1067"/>
    </location>
</feature>
<organism evidence="2 3">
    <name type="scientific">Talaromyces rugulosus</name>
    <name type="common">Penicillium rugulosum</name>
    <dbReference type="NCBI Taxonomy" id="121627"/>
    <lineage>
        <taxon>Eukaryota</taxon>
        <taxon>Fungi</taxon>
        <taxon>Dikarya</taxon>
        <taxon>Ascomycota</taxon>
        <taxon>Pezizomycotina</taxon>
        <taxon>Eurotiomycetes</taxon>
        <taxon>Eurotiomycetidae</taxon>
        <taxon>Eurotiales</taxon>
        <taxon>Trichocomaceae</taxon>
        <taxon>Talaromyces</taxon>
        <taxon>Talaromyces sect. Islandici</taxon>
    </lineage>
</organism>
<feature type="compositionally biased region" description="Basic and acidic residues" evidence="1">
    <location>
        <begin position="170"/>
        <end position="185"/>
    </location>
</feature>
<evidence type="ECO:0000313" key="3">
    <source>
        <dbReference type="Proteomes" id="UP000509510"/>
    </source>
</evidence>
<sequence>MVFLRLTVKVLPRERPRPAWQPNGDTDSASANAPTGKTIAFLVPVRDPENVSLGALGGLIQEKWKKLRPHAEPLDIKKILHEEHPHENLDVDLSVADVFVQHGRAYTDGEDQRAIAIVAQNPLAHPTFTREDSVVQDWASAARSFSTAGGSHSFQRPAPTIPTIQEDEPSLDHTSPHINNEHIEIESTQNGSNNSGPKSPSYDIPMQSVEREQPGDDSEVLKSLEWQRNSNDDDREIVESSPQLPREASEELGAPEPRRASHTSHLEQIDEERSVNRSSRGRSGSSASSRNLERQQSIVKDSQTIPPLQEVPGSPREKSHEPEDHELPGQQGDLTVQMQQSIVKNSQTTSILQELPGSREKSPQLESHELPHQQAEKKPVKEPEEFERDQNGDIDMSDPDDVPEPVPEPQYSATRVSRTFSTDKPFSFKDKLLQDTATKRKRQSPDQLPPPKEPRLELSTEPSTPLSRKKQHLQPSDAEMHGRPLSSSPSQPRVRRLSFSSPQRGNLFAVRPAYVPEGSLGFGITESPRRNRKLPVAGVASTSTAPKTPVPAVEIKLSSSQLSSMTPSRSEKTDSGSKLRSALRKDGLSDRSRVRRSISFVDDEPNGNLPAKTAAPKASSKLAQSPENGDSSSEEKLHSISPEPRPAQSHGKGTPFSIGSEGKRRSVPPEPKPVHPQSKGTPSSVNSDEKHRSASTTPKIVWPSNVSQETINKYKKEAGQKINSDKKKKRATANTQHTENNHAGELAEKQATPGKRSNASQSSTKSATPDAKNDSVKNHAGSEQSSGEKSKESTTKRKSHVLSDFERVDEFNTGSDGDHEPQLSPSKSTGAQSPVAEDSSLPPAEKKIRDEISTLRVDKIRSTPDKVTPNDVSPKKKAATRTISQMNMEEISGDGHRHGGSVQRARTPVQLADFSSSQSSMAMKQLHSELELAHNESPSKHGSSPAPQIQQTTEKAPESSSGLSDSDSDSDSVSDSSDSSDSDSDSESGSKSESLIEPKKEPEAEETQPAPAKLSAVVKPEPNSGPDSDSDSDSDLSLNLDSSSDSDSDDDDSDDDLFKHIRTEKQPKTLGKPQDNILSQHTFGSNSSWTPVNMNKRHTFSSVRADMRREQEASKAAAAAAAMAKPAANGTRKIRKDMFEFPSSSDSDDIDGDDSDNDDRGDILPTGKEKVMSKSKVKMPFSNGFGSH</sequence>
<feature type="compositionally biased region" description="Basic and acidic residues" evidence="1">
    <location>
        <begin position="988"/>
        <end position="1002"/>
    </location>
</feature>
<feature type="compositionally biased region" description="Polar residues" evidence="1">
    <location>
        <begin position="913"/>
        <end position="922"/>
    </location>
</feature>
<feature type="compositionally biased region" description="Basic and acidic residues" evidence="1">
    <location>
        <begin position="569"/>
        <end position="592"/>
    </location>
</feature>
<protein>
    <recommendedName>
        <fullName evidence="4">Nucleolar protein Dnt1-like N-terminal domain-containing protein</fullName>
    </recommendedName>
</protein>
<feature type="compositionally biased region" description="Basic and acidic residues" evidence="1">
    <location>
        <begin position="209"/>
        <end position="222"/>
    </location>
</feature>
<feature type="compositionally biased region" description="Basic and acidic residues" evidence="1">
    <location>
        <begin position="712"/>
        <end position="725"/>
    </location>
</feature>
<feature type="compositionally biased region" description="Polar residues" evidence="1">
    <location>
        <begin position="940"/>
        <end position="954"/>
    </location>
</feature>
<evidence type="ECO:0000313" key="2">
    <source>
        <dbReference type="EMBL" id="QKX54395.1"/>
    </source>
</evidence>
<feature type="compositionally biased region" description="Basic and acidic residues" evidence="1">
    <location>
        <begin position="926"/>
        <end position="939"/>
    </location>
</feature>
<reference evidence="3" key="1">
    <citation type="submission" date="2020-06" db="EMBL/GenBank/DDBJ databases">
        <title>A chromosome-scale genome assembly of Talaromyces rugulosus W13939.</title>
        <authorList>
            <person name="Wang B."/>
            <person name="Guo L."/>
            <person name="Ye K."/>
            <person name="Wang L."/>
        </authorList>
    </citation>
    <scope>NUCLEOTIDE SEQUENCE [LARGE SCALE GENOMIC DNA]</scope>
    <source>
        <strain evidence="3">W13939</strain>
    </source>
</reference>
<gene>
    <name evidence="2" type="ORF">TRUGW13939_01481</name>
</gene>
<dbReference type="RefSeq" id="XP_035340574.1">
    <property type="nucleotide sequence ID" value="XM_035484681.1"/>
</dbReference>
<feature type="compositionally biased region" description="Basic and acidic residues" evidence="1">
    <location>
        <begin position="256"/>
        <end position="275"/>
    </location>
</feature>
<feature type="compositionally biased region" description="Low complexity" evidence="1">
    <location>
        <begin position="558"/>
        <end position="568"/>
    </location>
</feature>